<name>A0A382Q1L9_9ZZZZ</name>
<proteinExistence type="predicted"/>
<dbReference type="SUPFAM" id="SSF54211">
    <property type="entry name" value="Ribosomal protein S5 domain 2-like"/>
    <property type="match status" value="1"/>
</dbReference>
<protein>
    <submittedName>
        <fullName evidence="7">Uncharacterized protein</fullName>
    </submittedName>
</protein>
<dbReference type="Gene3D" id="3.30.230.10">
    <property type="match status" value="1"/>
</dbReference>
<dbReference type="PROSITE" id="PS00648">
    <property type="entry name" value="RIBONUCLEASE_P"/>
    <property type="match status" value="1"/>
</dbReference>
<reference evidence="7" key="1">
    <citation type="submission" date="2018-05" db="EMBL/GenBank/DDBJ databases">
        <authorList>
            <person name="Lanie J.A."/>
            <person name="Ng W.-L."/>
            <person name="Kazmierczak K.M."/>
            <person name="Andrzejewski T.M."/>
            <person name="Davidsen T.M."/>
            <person name="Wayne K.J."/>
            <person name="Tettelin H."/>
            <person name="Glass J.I."/>
            <person name="Rusch D."/>
            <person name="Podicherti R."/>
            <person name="Tsui H.-C.T."/>
            <person name="Winkler M.E."/>
        </authorList>
    </citation>
    <scope>NUCLEOTIDE SEQUENCE</scope>
</reference>
<keyword evidence="6" id="KW-0694">RNA-binding</keyword>
<keyword evidence="3" id="KW-0540">Nuclease</keyword>
<evidence type="ECO:0000256" key="6">
    <source>
        <dbReference type="ARBA" id="ARBA00022884"/>
    </source>
</evidence>
<dbReference type="PANTHER" id="PTHR33992:SF1">
    <property type="entry name" value="RIBONUCLEASE P PROTEIN COMPONENT"/>
    <property type="match status" value="1"/>
</dbReference>
<comment type="function">
    <text evidence="1">RNaseP catalyzes the removal of the 5'-leader sequence from pre-tRNA to produce the mature 5'-terminus. It can also cleave other RNA substrates such as 4.5S RNA. The protein component plays an auxiliary but essential role in vivo by binding to the 5'-leader sequence and broadening the substrate specificity of the ribozyme.</text>
</comment>
<dbReference type="GO" id="GO:0000049">
    <property type="term" value="F:tRNA binding"/>
    <property type="evidence" value="ECO:0007669"/>
    <property type="project" value="InterPro"/>
</dbReference>
<keyword evidence="5" id="KW-0378">Hydrolase</keyword>
<evidence type="ECO:0000313" key="7">
    <source>
        <dbReference type="EMBL" id="SVC78835.1"/>
    </source>
</evidence>
<keyword evidence="2" id="KW-0819">tRNA processing</keyword>
<dbReference type="NCBIfam" id="TIGR00188">
    <property type="entry name" value="rnpA"/>
    <property type="match status" value="1"/>
</dbReference>
<dbReference type="EMBL" id="UINC01110970">
    <property type="protein sequence ID" value="SVC78835.1"/>
    <property type="molecule type" value="Genomic_DNA"/>
</dbReference>
<evidence type="ECO:0000256" key="4">
    <source>
        <dbReference type="ARBA" id="ARBA00022759"/>
    </source>
</evidence>
<keyword evidence="4" id="KW-0255">Endonuclease</keyword>
<dbReference type="InterPro" id="IPR000100">
    <property type="entry name" value="RNase_P"/>
</dbReference>
<dbReference type="GO" id="GO:0004526">
    <property type="term" value="F:ribonuclease P activity"/>
    <property type="evidence" value="ECO:0007669"/>
    <property type="project" value="InterPro"/>
</dbReference>
<dbReference type="InterPro" id="IPR014721">
    <property type="entry name" value="Ribsml_uS5_D2-typ_fold_subgr"/>
</dbReference>
<dbReference type="Pfam" id="PF00825">
    <property type="entry name" value="Ribonuclease_P"/>
    <property type="match status" value="1"/>
</dbReference>
<dbReference type="PANTHER" id="PTHR33992">
    <property type="entry name" value="RIBONUCLEASE P PROTEIN COMPONENT"/>
    <property type="match status" value="1"/>
</dbReference>
<evidence type="ECO:0000256" key="1">
    <source>
        <dbReference type="ARBA" id="ARBA00002663"/>
    </source>
</evidence>
<evidence type="ECO:0000256" key="2">
    <source>
        <dbReference type="ARBA" id="ARBA00022694"/>
    </source>
</evidence>
<evidence type="ECO:0000256" key="3">
    <source>
        <dbReference type="ARBA" id="ARBA00022722"/>
    </source>
</evidence>
<dbReference type="AlphaFoldDB" id="A0A382Q1L9"/>
<dbReference type="InterPro" id="IPR020539">
    <property type="entry name" value="RNase_P_CS"/>
</dbReference>
<dbReference type="GO" id="GO:0042781">
    <property type="term" value="F:3'-tRNA processing endoribonuclease activity"/>
    <property type="evidence" value="ECO:0007669"/>
    <property type="project" value="TreeGrafter"/>
</dbReference>
<sequence>MLLSAKIDFGRVLKSKPINKDHLFKVYAIQNSLKKARLGISLPKDKVKKATNRNKLKRTIRNSLETLSALSADIVFVYISNDEPYDAKIVRESLEHHKNKIKETAEINWKT</sequence>
<organism evidence="7">
    <name type="scientific">marine metagenome</name>
    <dbReference type="NCBI Taxonomy" id="408172"/>
    <lineage>
        <taxon>unclassified sequences</taxon>
        <taxon>metagenomes</taxon>
        <taxon>ecological metagenomes</taxon>
    </lineage>
</organism>
<dbReference type="InterPro" id="IPR020568">
    <property type="entry name" value="Ribosomal_Su5_D2-typ_SF"/>
</dbReference>
<evidence type="ECO:0000256" key="5">
    <source>
        <dbReference type="ARBA" id="ARBA00022801"/>
    </source>
</evidence>
<accession>A0A382Q1L9</accession>
<dbReference type="GO" id="GO:0030677">
    <property type="term" value="C:ribonuclease P complex"/>
    <property type="evidence" value="ECO:0007669"/>
    <property type="project" value="TreeGrafter"/>
</dbReference>
<gene>
    <name evidence="7" type="ORF">METZ01_LOCUS331689</name>
</gene>